<dbReference type="HOGENOM" id="CLU_3271838_0_0_9"/>
<evidence type="ECO:0000313" key="1">
    <source>
        <dbReference type="EMBL" id="BAK60569.1"/>
    </source>
</evidence>
<dbReference type="AlphaFoldDB" id="F9VE18"/>
<keyword evidence="2" id="KW-1185">Reference proteome</keyword>
<dbReference type="EMBL" id="AP009333">
    <property type="protein sequence ID" value="BAK60569.1"/>
    <property type="molecule type" value="Genomic_DNA"/>
</dbReference>
<reference evidence="1 2" key="1">
    <citation type="journal article" date="2011" name="PLoS ONE">
        <title>Complete genome sequence and comparative analysis of the fish pathogen Lactococcus garvieae.</title>
        <authorList>
            <person name="Morita H."/>
            <person name="Toh H."/>
            <person name="Oshima K."/>
            <person name="Yoshizaki M."/>
            <person name="Kawanishi M."/>
            <person name="Nakaya K."/>
            <person name="Suzuki T."/>
            <person name="Miyauchi E."/>
            <person name="Ishii Y."/>
            <person name="Tanabe S."/>
            <person name="Murakami M."/>
            <person name="Hattori M."/>
        </authorList>
    </citation>
    <scope>NUCLEOTIDE SEQUENCE [LARGE SCALE GENOMIC DNA]</scope>
    <source>
        <strain evidence="1 2">Lg2</strain>
    </source>
</reference>
<protein>
    <submittedName>
        <fullName evidence="1">Uncharacterized protein</fullName>
    </submittedName>
</protein>
<gene>
    <name evidence="1" type="ordered locus">LCGL_1109</name>
</gene>
<sequence>MNPYIKKEKLSTNSIFFIDLDVIFIYNIEYTNIYIKGVNYG</sequence>
<evidence type="ECO:0000313" key="2">
    <source>
        <dbReference type="Proteomes" id="UP000008520"/>
    </source>
</evidence>
<dbReference type="Proteomes" id="UP000008520">
    <property type="component" value="Chromosome"/>
</dbReference>
<organism evidence="1 2">
    <name type="scientific">Lactococcus garvieae (strain Lg2)</name>
    <name type="common">Enterococcus seriolicida</name>
    <dbReference type="NCBI Taxonomy" id="420890"/>
    <lineage>
        <taxon>Bacteria</taxon>
        <taxon>Bacillati</taxon>
        <taxon>Bacillota</taxon>
        <taxon>Bacilli</taxon>
        <taxon>Lactobacillales</taxon>
        <taxon>Streptococcaceae</taxon>
        <taxon>Lactococcus</taxon>
    </lineage>
</organism>
<name>F9VE18_LACGL</name>
<dbReference type="STRING" id="420890.LCGL_1109"/>
<proteinExistence type="predicted"/>
<accession>F9VE18</accession>
<dbReference type="KEGG" id="lgv:LCGL_1109"/>